<keyword evidence="1" id="KW-0812">Transmembrane</keyword>
<organism evidence="3 4">
    <name type="scientific">Hydrogenophaga laconesensis</name>
    <dbReference type="NCBI Taxonomy" id="1805971"/>
    <lineage>
        <taxon>Bacteria</taxon>
        <taxon>Pseudomonadati</taxon>
        <taxon>Pseudomonadota</taxon>
        <taxon>Betaproteobacteria</taxon>
        <taxon>Burkholderiales</taxon>
        <taxon>Comamonadaceae</taxon>
        <taxon>Hydrogenophaga</taxon>
    </lineage>
</organism>
<feature type="transmembrane region" description="Helical" evidence="1">
    <location>
        <begin position="46"/>
        <end position="67"/>
    </location>
</feature>
<dbReference type="EMBL" id="JAVDWE010000009">
    <property type="protein sequence ID" value="MDR7095459.1"/>
    <property type="molecule type" value="Genomic_DNA"/>
</dbReference>
<gene>
    <name evidence="3" type="ORF">J2X09_003210</name>
</gene>
<feature type="transmembrane region" description="Helical" evidence="1">
    <location>
        <begin position="225"/>
        <end position="243"/>
    </location>
</feature>
<evidence type="ECO:0000313" key="3">
    <source>
        <dbReference type="EMBL" id="MDR7095459.1"/>
    </source>
</evidence>
<sequence>MARRLDRIDLLRAAAMLWMTAFHFCFDLNFFGLIQENFYRDPFWTGQRTAIVSLFLFTAGLSQAVAVHQQQSWARFWKRWLQVAGAALLVTAGSVAMFPKSFIYFGVLHGIAVMLIIVRATAGWGAWLWVLGAAAIALKWAAPPAMTIWPALGVLNDTWLNWLGLIDRKPITEDYVPLIPWLGAMWWGMAAGQWALRHRPMWLGANDAPATGVKRGVMKLGQWSLSYYLLHQPVMIGLLWLAVGRS</sequence>
<dbReference type="InterPro" id="IPR012429">
    <property type="entry name" value="HGSNAT_cat"/>
</dbReference>
<feature type="transmembrane region" description="Helical" evidence="1">
    <location>
        <begin position="12"/>
        <end position="34"/>
    </location>
</feature>
<keyword evidence="1" id="KW-0472">Membrane</keyword>
<feature type="domain" description="Heparan-alpha-glucosaminide N-acetyltransferase catalytic" evidence="2">
    <location>
        <begin position="4"/>
        <end position="233"/>
    </location>
</feature>
<proteinExistence type="predicted"/>
<protein>
    <submittedName>
        <fullName evidence="3">Membrane protein</fullName>
    </submittedName>
</protein>
<evidence type="ECO:0000259" key="2">
    <source>
        <dbReference type="Pfam" id="PF07786"/>
    </source>
</evidence>
<accession>A0ABU1VDB9</accession>
<reference evidence="3 4" key="1">
    <citation type="submission" date="2023-07" db="EMBL/GenBank/DDBJ databases">
        <title>Sorghum-associated microbial communities from plants grown in Nebraska, USA.</title>
        <authorList>
            <person name="Schachtman D."/>
        </authorList>
    </citation>
    <scope>NUCLEOTIDE SEQUENCE [LARGE SCALE GENOMIC DNA]</scope>
    <source>
        <strain evidence="3 4">BE240</strain>
    </source>
</reference>
<dbReference type="Pfam" id="PF07786">
    <property type="entry name" value="HGSNAT_cat"/>
    <property type="match status" value="1"/>
</dbReference>
<dbReference type="Proteomes" id="UP001265550">
    <property type="component" value="Unassembled WGS sequence"/>
</dbReference>
<keyword evidence="4" id="KW-1185">Reference proteome</keyword>
<dbReference type="RefSeq" id="WP_204731276.1">
    <property type="nucleotide sequence ID" value="NZ_JAVDWE010000009.1"/>
</dbReference>
<feature type="transmembrane region" description="Helical" evidence="1">
    <location>
        <begin position="79"/>
        <end position="96"/>
    </location>
</feature>
<evidence type="ECO:0000256" key="1">
    <source>
        <dbReference type="SAM" id="Phobius"/>
    </source>
</evidence>
<comment type="caution">
    <text evidence="3">The sequence shown here is derived from an EMBL/GenBank/DDBJ whole genome shotgun (WGS) entry which is preliminary data.</text>
</comment>
<keyword evidence="1" id="KW-1133">Transmembrane helix</keyword>
<evidence type="ECO:0000313" key="4">
    <source>
        <dbReference type="Proteomes" id="UP001265550"/>
    </source>
</evidence>
<name>A0ABU1VDB9_9BURK</name>